<dbReference type="Gene3D" id="3.30.465.10">
    <property type="match status" value="1"/>
</dbReference>
<dbReference type="InterPro" id="IPR016164">
    <property type="entry name" value="FAD-linked_Oxase-like_C"/>
</dbReference>
<dbReference type="Gene3D" id="3.30.43.10">
    <property type="entry name" value="Uridine Diphospho-n-acetylenolpyruvylglucosamine Reductase, domain 2"/>
    <property type="match status" value="1"/>
</dbReference>
<evidence type="ECO:0000259" key="5">
    <source>
        <dbReference type="PROSITE" id="PS51387"/>
    </source>
</evidence>
<protein>
    <submittedName>
        <fullName evidence="6">D-2-hydroxyacid dehydrogenase</fullName>
    </submittedName>
</protein>
<sequence>MDLADLRAAFAGRLLADTDAMAPHLTDWRRKWTGRAIAVAQPDTAAGVAAVVRWCKAQGVAVVPQGGNTGLSGGATPAADGRSLVLSTARLQRIRALDPIGQTITAEAGVTLQQLQDTAREAGRLFPLSLAAQGTCTIGGNLATNAGGVQVLRYGNARDLCLGLEVVTAEGELWDGLRPLRKDNTGYALRDLFIGSEGTLGVVTAAVLKLFPLPAAQVAAFVAVPSPAAALALLAGAQARLASELSAFEMLSETCLQLVLQHVDAARRPLAWPSPWYVLLEVSSAQGEQAATEAIEAVLEAALEAGHASDAALSASLAQFRSLWALREDISEAQGAAGPTIKHDIALPIGRIPEFIERTDAALAQHHPALRLVVFGHLGDGNLHYNLSPPAAGMAREAFTALEAPVNRLVHDMVHALGGSISAEHGLGVLRRDESARYKPAVELRLMQAVKQALDPLNLMNPGKLLGTPIPPNNAPET</sequence>
<comment type="caution">
    <text evidence="6">The sequence shown here is derived from an EMBL/GenBank/DDBJ whole genome shotgun (WGS) entry which is preliminary data.</text>
</comment>
<dbReference type="InterPro" id="IPR006094">
    <property type="entry name" value="Oxid_FAD_bind_N"/>
</dbReference>
<dbReference type="GO" id="GO:0003824">
    <property type="term" value="F:catalytic activity"/>
    <property type="evidence" value="ECO:0007669"/>
    <property type="project" value="InterPro"/>
</dbReference>
<dbReference type="InterPro" id="IPR016171">
    <property type="entry name" value="Vanillyl_alc_oxidase_C-sub2"/>
</dbReference>
<keyword evidence="4" id="KW-0274">FAD</keyword>
<dbReference type="GO" id="GO:0071949">
    <property type="term" value="F:FAD binding"/>
    <property type="evidence" value="ECO:0007669"/>
    <property type="project" value="InterPro"/>
</dbReference>
<dbReference type="InterPro" id="IPR016169">
    <property type="entry name" value="FAD-bd_PCMH_sub2"/>
</dbReference>
<feature type="domain" description="FAD-binding PCMH-type" evidence="5">
    <location>
        <begin position="32"/>
        <end position="213"/>
    </location>
</feature>
<comment type="cofactor">
    <cofactor evidence="1">
        <name>FAD</name>
        <dbReference type="ChEBI" id="CHEBI:57692"/>
    </cofactor>
</comment>
<dbReference type="PANTHER" id="PTHR43716:SF2">
    <property type="entry name" value="BLL6224 PROTEIN"/>
    <property type="match status" value="1"/>
</dbReference>
<dbReference type="Gene3D" id="3.30.70.2740">
    <property type="match status" value="1"/>
</dbReference>
<dbReference type="GO" id="GO:0022904">
    <property type="term" value="P:respiratory electron transport chain"/>
    <property type="evidence" value="ECO:0007669"/>
    <property type="project" value="TreeGrafter"/>
</dbReference>
<dbReference type="PROSITE" id="PS51387">
    <property type="entry name" value="FAD_PCMH"/>
    <property type="match status" value="1"/>
</dbReference>
<keyword evidence="3" id="KW-0285">Flavoprotein</keyword>
<dbReference type="SUPFAM" id="SSF55103">
    <property type="entry name" value="FAD-linked oxidases, C-terminal domain"/>
    <property type="match status" value="1"/>
</dbReference>
<dbReference type="Gene3D" id="1.10.45.10">
    <property type="entry name" value="Vanillyl-alcohol Oxidase, Chain A, domain 4"/>
    <property type="match status" value="1"/>
</dbReference>
<dbReference type="FunFam" id="1.10.45.10:FF:000001">
    <property type="entry name" value="D-lactate dehydrogenase mitochondrial"/>
    <property type="match status" value="1"/>
</dbReference>
<accession>A0A480APF0</accession>
<dbReference type="Proteomes" id="UP000301751">
    <property type="component" value="Unassembled WGS sequence"/>
</dbReference>
<dbReference type="Pfam" id="PF01565">
    <property type="entry name" value="FAD_binding_4"/>
    <property type="match status" value="1"/>
</dbReference>
<comment type="similarity">
    <text evidence="2">Belongs to the FAD-binding oxidoreductase/transferase type 4 family.</text>
</comment>
<reference evidence="7" key="1">
    <citation type="submission" date="2019-03" db="EMBL/GenBank/DDBJ databases">
        <title>Aquabacterium pictum sp.nov., the first bacteriochlorophyll a-containing freshwater bacterium in the genus Aquabacterium of the class Betaproteobacteria.</title>
        <authorList>
            <person name="Hirose S."/>
            <person name="Tank M."/>
            <person name="Hara E."/>
            <person name="Tamaki H."/>
            <person name="Takaichi S."/>
            <person name="Haruta S."/>
            <person name="Hanada S."/>
        </authorList>
    </citation>
    <scope>NUCLEOTIDE SEQUENCE [LARGE SCALE GENOMIC DNA]</scope>
    <source>
        <strain evidence="7">W35</strain>
    </source>
</reference>
<dbReference type="OrthoDB" id="8522822at2"/>
<dbReference type="Gene3D" id="3.30.70.2190">
    <property type="match status" value="1"/>
</dbReference>
<organism evidence="6 7">
    <name type="scientific">Pseudaquabacterium pictum</name>
    <dbReference type="NCBI Taxonomy" id="2315236"/>
    <lineage>
        <taxon>Bacteria</taxon>
        <taxon>Pseudomonadati</taxon>
        <taxon>Pseudomonadota</taxon>
        <taxon>Betaproteobacteria</taxon>
        <taxon>Burkholderiales</taxon>
        <taxon>Sphaerotilaceae</taxon>
        <taxon>Pseudaquabacterium</taxon>
    </lineage>
</organism>
<evidence type="ECO:0000256" key="4">
    <source>
        <dbReference type="ARBA" id="ARBA00022827"/>
    </source>
</evidence>
<evidence type="ECO:0000313" key="7">
    <source>
        <dbReference type="Proteomes" id="UP000301751"/>
    </source>
</evidence>
<dbReference type="InterPro" id="IPR051264">
    <property type="entry name" value="FAD-oxidored/transferase_4"/>
</dbReference>
<evidence type="ECO:0000256" key="3">
    <source>
        <dbReference type="ARBA" id="ARBA00022630"/>
    </source>
</evidence>
<dbReference type="SUPFAM" id="SSF56176">
    <property type="entry name" value="FAD-binding/transporter-associated domain-like"/>
    <property type="match status" value="1"/>
</dbReference>
<name>A0A480APF0_9BURK</name>
<dbReference type="AlphaFoldDB" id="A0A480APF0"/>
<keyword evidence="7" id="KW-1185">Reference proteome</keyword>
<dbReference type="InterPro" id="IPR016166">
    <property type="entry name" value="FAD-bd_PCMH"/>
</dbReference>
<gene>
    <name evidence="6" type="ORF">AQPW35_19570</name>
</gene>
<dbReference type="InterPro" id="IPR016167">
    <property type="entry name" value="FAD-bd_PCMH_sub1"/>
</dbReference>
<evidence type="ECO:0000256" key="1">
    <source>
        <dbReference type="ARBA" id="ARBA00001974"/>
    </source>
</evidence>
<dbReference type="EMBL" id="BJCL01000004">
    <property type="protein sequence ID" value="GCL62876.1"/>
    <property type="molecule type" value="Genomic_DNA"/>
</dbReference>
<proteinExistence type="inferred from homology"/>
<dbReference type="InterPro" id="IPR036318">
    <property type="entry name" value="FAD-bd_PCMH-like_sf"/>
</dbReference>
<dbReference type="PANTHER" id="PTHR43716">
    <property type="entry name" value="D-2-HYDROXYGLUTARATE DEHYDROGENASE, MITOCHONDRIAL"/>
    <property type="match status" value="1"/>
</dbReference>
<evidence type="ECO:0000313" key="6">
    <source>
        <dbReference type="EMBL" id="GCL62876.1"/>
    </source>
</evidence>
<dbReference type="Pfam" id="PF02913">
    <property type="entry name" value="FAD-oxidase_C"/>
    <property type="match status" value="1"/>
</dbReference>
<dbReference type="RefSeq" id="WP_137732632.1">
    <property type="nucleotide sequence ID" value="NZ_BJCL01000004.1"/>
</dbReference>
<evidence type="ECO:0000256" key="2">
    <source>
        <dbReference type="ARBA" id="ARBA00008000"/>
    </source>
</evidence>
<dbReference type="InterPro" id="IPR004113">
    <property type="entry name" value="FAD-bd_oxidored_4_C"/>
</dbReference>